<dbReference type="OrthoDB" id="2086224at2"/>
<dbReference type="InterPro" id="IPR050266">
    <property type="entry name" value="AB_hydrolase_sf"/>
</dbReference>
<dbReference type="eggNOG" id="COG2267">
    <property type="taxonomic scope" value="Bacteria"/>
</dbReference>
<sequence>MKLIFIHGSGGCKEAWQFQSKHFKDPLALNLPGHPDGNLCTSIAEYSAWLHSYIQEQGFKDIVLVGHSMGGAIALQYAVDYPEALKGIVTIGSGARLRIHPDVLKMFEASVAKPSLATQFSDQTYKLIAPSLVEVLQTRDQQNTPAAFLNDFKACDKFDIMEGLGKITKPLLAVVGDQDVLTPPKYSTFLVNNVEKAQQVLIPGGTHYVFAEKPNEVNQAIENFIQSL</sequence>
<accession>K6YTE4</accession>
<keyword evidence="3" id="KW-1185">Reference proteome</keyword>
<protein>
    <submittedName>
        <fullName evidence="2">Carboxylesterase</fullName>
    </submittedName>
</protein>
<feature type="domain" description="AB hydrolase-1" evidence="1">
    <location>
        <begin position="3"/>
        <end position="220"/>
    </location>
</feature>
<dbReference type="PANTHER" id="PTHR43798">
    <property type="entry name" value="MONOACYLGLYCEROL LIPASE"/>
    <property type="match status" value="1"/>
</dbReference>
<dbReference type="SUPFAM" id="SSF53474">
    <property type="entry name" value="alpha/beta-Hydrolases"/>
    <property type="match status" value="1"/>
</dbReference>
<dbReference type="PRINTS" id="PR00111">
    <property type="entry name" value="ABHYDROLASE"/>
</dbReference>
<dbReference type="Gene3D" id="3.40.50.1820">
    <property type="entry name" value="alpha/beta hydrolase"/>
    <property type="match status" value="1"/>
</dbReference>
<gene>
    <name evidence="2" type="ORF">GARC_3010</name>
</gene>
<dbReference type="GO" id="GO:0016020">
    <property type="term" value="C:membrane"/>
    <property type="evidence" value="ECO:0007669"/>
    <property type="project" value="TreeGrafter"/>
</dbReference>
<dbReference type="InterPro" id="IPR000073">
    <property type="entry name" value="AB_hydrolase_1"/>
</dbReference>
<dbReference type="Pfam" id="PF12697">
    <property type="entry name" value="Abhydrolase_6"/>
    <property type="match status" value="1"/>
</dbReference>
<dbReference type="PANTHER" id="PTHR43798:SF33">
    <property type="entry name" value="HYDROLASE, PUTATIVE (AFU_ORTHOLOGUE AFUA_2G14860)-RELATED"/>
    <property type="match status" value="1"/>
</dbReference>
<dbReference type="RefSeq" id="WP_007621425.1">
    <property type="nucleotide sequence ID" value="NZ_BAEO01000043.1"/>
</dbReference>
<proteinExistence type="predicted"/>
<dbReference type="EMBL" id="BAEO01000043">
    <property type="protein sequence ID" value="GAC19973.1"/>
    <property type="molecule type" value="Genomic_DNA"/>
</dbReference>
<name>K6YTE4_9ALTE</name>
<dbReference type="AlphaFoldDB" id="K6YTE4"/>
<evidence type="ECO:0000313" key="2">
    <source>
        <dbReference type="EMBL" id="GAC19973.1"/>
    </source>
</evidence>
<dbReference type="Proteomes" id="UP000006327">
    <property type="component" value="Unassembled WGS sequence"/>
</dbReference>
<reference evidence="2 3" key="1">
    <citation type="journal article" date="2017" name="Antonie Van Leeuwenhoek">
        <title>Rhizobium rhizosphaerae sp. nov., a novel species isolated from rice rhizosphere.</title>
        <authorList>
            <person name="Zhao J.J."/>
            <person name="Zhang J."/>
            <person name="Zhang R.J."/>
            <person name="Zhang C.W."/>
            <person name="Yin H.Q."/>
            <person name="Zhang X.X."/>
        </authorList>
    </citation>
    <scope>NUCLEOTIDE SEQUENCE [LARGE SCALE GENOMIC DNA]</scope>
    <source>
        <strain evidence="2 3">BSs20135</strain>
    </source>
</reference>
<dbReference type="STRING" id="493475.GARC_3010"/>
<evidence type="ECO:0000313" key="3">
    <source>
        <dbReference type="Proteomes" id="UP000006327"/>
    </source>
</evidence>
<comment type="caution">
    <text evidence="2">The sequence shown here is derived from an EMBL/GenBank/DDBJ whole genome shotgun (WGS) entry which is preliminary data.</text>
</comment>
<organism evidence="2 3">
    <name type="scientific">Paraglaciecola arctica BSs20135</name>
    <dbReference type="NCBI Taxonomy" id="493475"/>
    <lineage>
        <taxon>Bacteria</taxon>
        <taxon>Pseudomonadati</taxon>
        <taxon>Pseudomonadota</taxon>
        <taxon>Gammaproteobacteria</taxon>
        <taxon>Alteromonadales</taxon>
        <taxon>Alteromonadaceae</taxon>
        <taxon>Paraglaciecola</taxon>
    </lineage>
</organism>
<evidence type="ECO:0000259" key="1">
    <source>
        <dbReference type="Pfam" id="PF12697"/>
    </source>
</evidence>
<dbReference type="InterPro" id="IPR029058">
    <property type="entry name" value="AB_hydrolase_fold"/>
</dbReference>